<name>A0ABQ8UGQ2_9EUKA</name>
<organism evidence="2 3">
    <name type="scientific">Paratrimastix pyriformis</name>
    <dbReference type="NCBI Taxonomy" id="342808"/>
    <lineage>
        <taxon>Eukaryota</taxon>
        <taxon>Metamonada</taxon>
        <taxon>Preaxostyla</taxon>
        <taxon>Paratrimastigidae</taxon>
        <taxon>Paratrimastix</taxon>
    </lineage>
</organism>
<reference evidence="2" key="1">
    <citation type="journal article" date="2022" name="bioRxiv">
        <title>Genomics of Preaxostyla Flagellates Illuminates Evolutionary Transitions and the Path Towards Mitochondrial Loss.</title>
        <authorList>
            <person name="Novak L.V.F."/>
            <person name="Treitli S.C."/>
            <person name="Pyrih J."/>
            <person name="Halakuc P."/>
            <person name="Pipaliya S.V."/>
            <person name="Vacek V."/>
            <person name="Brzon O."/>
            <person name="Soukal P."/>
            <person name="Eme L."/>
            <person name="Dacks J.B."/>
            <person name="Karnkowska A."/>
            <person name="Elias M."/>
            <person name="Hampl V."/>
        </authorList>
    </citation>
    <scope>NUCLEOTIDE SEQUENCE</scope>
    <source>
        <strain evidence="2">RCP-MX</strain>
    </source>
</reference>
<evidence type="ECO:0000313" key="3">
    <source>
        <dbReference type="Proteomes" id="UP001141327"/>
    </source>
</evidence>
<dbReference type="Proteomes" id="UP001141327">
    <property type="component" value="Unassembled WGS sequence"/>
</dbReference>
<feature type="region of interest" description="Disordered" evidence="1">
    <location>
        <begin position="1"/>
        <end position="35"/>
    </location>
</feature>
<comment type="caution">
    <text evidence="2">The sequence shown here is derived from an EMBL/GenBank/DDBJ whole genome shotgun (WGS) entry which is preliminary data.</text>
</comment>
<evidence type="ECO:0008006" key="4">
    <source>
        <dbReference type="Google" id="ProtNLM"/>
    </source>
</evidence>
<accession>A0ABQ8UGQ2</accession>
<dbReference type="EMBL" id="JAPMOS010000068">
    <property type="protein sequence ID" value="KAJ4456499.1"/>
    <property type="molecule type" value="Genomic_DNA"/>
</dbReference>
<keyword evidence="3" id="KW-1185">Reference proteome</keyword>
<evidence type="ECO:0000313" key="2">
    <source>
        <dbReference type="EMBL" id="KAJ4456499.1"/>
    </source>
</evidence>
<proteinExistence type="predicted"/>
<sequence>MNVGVRNPGIGTKPVTLLEPPGTPGAAPGAPVSHAGRGGLRVVRAGAAKPAAKAAAFVPGTSRSRHKKALAQDRVPGKPGRPTTLTPAMFQQAQMLVRTHRIITFKQFGQRALRAGLRGGPLDQLFDPDLILDIDESAVATGDRRGEKYVVLLHSRRRPYVKYKKHVRHHTVLCGISAAGRALPPMLLFPRATKPTDLPDLVNEFFRMGGTRKGWITPDTLP</sequence>
<gene>
    <name evidence="2" type="ORF">PAPYR_8236</name>
</gene>
<evidence type="ECO:0000256" key="1">
    <source>
        <dbReference type="SAM" id="MobiDB-lite"/>
    </source>
</evidence>
<protein>
    <recommendedName>
        <fullName evidence="4">Transposase</fullName>
    </recommendedName>
</protein>
<feature type="region of interest" description="Disordered" evidence="1">
    <location>
        <begin position="58"/>
        <end position="84"/>
    </location>
</feature>